<evidence type="ECO:0000313" key="3">
    <source>
        <dbReference type="Proteomes" id="UP000366945"/>
    </source>
</evidence>
<dbReference type="EMBL" id="CABPSK010000002">
    <property type="protein sequence ID" value="VVE19153.1"/>
    <property type="molecule type" value="Genomic_DNA"/>
</dbReference>
<gene>
    <name evidence="2" type="ORF">PPN31114_03059</name>
</gene>
<evidence type="ECO:0000313" key="2">
    <source>
        <dbReference type="EMBL" id="VVE19153.1"/>
    </source>
</evidence>
<accession>A0A5E4W4S6</accession>
<proteinExistence type="predicted"/>
<dbReference type="Proteomes" id="UP000366945">
    <property type="component" value="Unassembled WGS sequence"/>
</dbReference>
<feature type="compositionally biased region" description="Low complexity" evidence="1">
    <location>
        <begin position="131"/>
        <end position="145"/>
    </location>
</feature>
<feature type="region of interest" description="Disordered" evidence="1">
    <location>
        <begin position="129"/>
        <end position="152"/>
    </location>
</feature>
<dbReference type="AlphaFoldDB" id="A0A5E4W4S6"/>
<name>A0A5E4W4S6_9BURK</name>
<dbReference type="RefSeq" id="WP_150680265.1">
    <property type="nucleotide sequence ID" value="NZ_CABPSK010000002.1"/>
</dbReference>
<dbReference type="GeneID" id="300405075"/>
<dbReference type="OrthoDB" id="7067308at2"/>
<reference evidence="2 3" key="1">
    <citation type="submission" date="2019-08" db="EMBL/GenBank/DDBJ databases">
        <authorList>
            <person name="Peeters C."/>
        </authorList>
    </citation>
    <scope>NUCLEOTIDE SEQUENCE [LARGE SCALE GENOMIC DNA]</scope>
    <source>
        <strain evidence="2 3">LMG 31114</strain>
    </source>
</reference>
<sequence length="152" mass="16743">MHVSPIDLQTQRKLEQLVELMALPPRAIEPCMRVSLSPCLLMIEAGTPGVTLALTLIDRAARAERWLPLLLQTCAPEWSQGIPVKACVAQGRPMLIATPPAASRMQAGDWLQCLTRMRRVLERIDREQQRDASCSADASSARAASLPREPHA</sequence>
<protein>
    <submittedName>
        <fullName evidence="2">Secretion system apparatus</fullName>
    </submittedName>
</protein>
<evidence type="ECO:0000256" key="1">
    <source>
        <dbReference type="SAM" id="MobiDB-lite"/>
    </source>
</evidence>
<organism evidence="2 3">
    <name type="scientific">Pandoraea pneumonica</name>
    <dbReference type="NCBI Taxonomy" id="2508299"/>
    <lineage>
        <taxon>Bacteria</taxon>
        <taxon>Pseudomonadati</taxon>
        <taxon>Pseudomonadota</taxon>
        <taxon>Betaproteobacteria</taxon>
        <taxon>Burkholderiales</taxon>
        <taxon>Burkholderiaceae</taxon>
        <taxon>Pandoraea</taxon>
    </lineage>
</organism>
<keyword evidence="3" id="KW-1185">Reference proteome</keyword>